<sequence length="845" mass="95026">MSDQHSSPTNPRSLPSLSPIPPDFQPRDIPSPLNSSPPNRSPRLSPHQEDGMANLMSGLQFEGQDRDQTILSHSQAIANLETQARRQEEILRRNDETIKELRQLLVFAADVNNMKAQYPKDLKTVRDSVDGALNTFHMRVSHLENRPDPSPVAKVFPEPPFYSHIYFSGDIAETHRFCCLIRDTFARIPGHFSSERQRILWISGYFRTASGNLGADCPSYTWWRGLLTKNAHEQGLPTQKASSTADFVINELYDSESFLSAIEDMFSNHKEAEEQRKALFALRQGNKSIAEFNIQFNTLLYTVVLSEESKCEVYEAAINPKIVELGVNRGGWTELDNLVDKQRMAVRLSIDVLRVSQLNQRKNYNPLPRIEFKQATIPQYQKPLPHIDFKRTSISPAQAKPSNPTPMDLDSILADLGFNFPNWRRECTDRNLCFRCMNNFDQAHQDYRGCPLAENKWLNKSDILKIWKSWGGALREDQPKETSIWADKGKKRESISEIADQQASKRRSSSVVSGSNAIPIQAARTTILSSDPSNSTASTHCDSIVGEPMSISELMFNRQLNDLHFNNGDDCKPFYFVKTSSSSIRPFFTGRLLANGSPIDCSILVDSGASASFINDNYVRANDLHTNKLSSPFRICSFDGSSSVAGDVVDYIDGVVWVPLADNRFIKTKVKFHVTRLSSADAILGVTWLKATNTVIGGVNNDVVINGESLSSLPPHRPGFDCKINLKKDCTPPFGKMYNLSKPERDELKNYIDENVQKGFIRLSHSSAAAPIFYVKVEGKADRPCVDYRILNDLKAAFNLLRVAPGHEWKTAFRTPWGLYEYLVMPFGLANAPATFQRSTHQGFG</sequence>
<dbReference type="Pfam" id="PF08284">
    <property type="entry name" value="RVP_2"/>
    <property type="match status" value="1"/>
</dbReference>
<comment type="caution">
    <text evidence="4">The sequence shown here is derived from an EMBL/GenBank/DDBJ whole genome shotgun (WGS) entry which is preliminary data.</text>
</comment>
<dbReference type="Gene3D" id="2.40.70.10">
    <property type="entry name" value="Acid Proteases"/>
    <property type="match status" value="1"/>
</dbReference>
<evidence type="ECO:0000313" key="5">
    <source>
        <dbReference type="Proteomes" id="UP000235388"/>
    </source>
</evidence>
<dbReference type="InterPro" id="IPR021109">
    <property type="entry name" value="Peptidase_aspartic_dom_sf"/>
</dbReference>
<feature type="coiled-coil region" evidence="2">
    <location>
        <begin position="77"/>
        <end position="104"/>
    </location>
</feature>
<dbReference type="STRING" id="200324.A0A2N5SX37"/>
<dbReference type="EMBL" id="PGCJ01000843">
    <property type="protein sequence ID" value="PLW17808.1"/>
    <property type="molecule type" value="Genomic_DNA"/>
</dbReference>
<dbReference type="SUPFAM" id="SSF56672">
    <property type="entry name" value="DNA/RNA polymerases"/>
    <property type="match status" value="1"/>
</dbReference>
<feature type="region of interest" description="Disordered" evidence="3">
    <location>
        <begin position="1"/>
        <end position="51"/>
    </location>
</feature>
<dbReference type="CDD" id="cd00303">
    <property type="entry name" value="retropepsin_like"/>
    <property type="match status" value="1"/>
</dbReference>
<dbReference type="CDD" id="cd01647">
    <property type="entry name" value="RT_LTR"/>
    <property type="match status" value="1"/>
</dbReference>
<evidence type="ECO:0000256" key="1">
    <source>
        <dbReference type="ARBA" id="ARBA00022750"/>
    </source>
</evidence>
<dbReference type="PROSITE" id="PS00141">
    <property type="entry name" value="ASP_PROTEASE"/>
    <property type="match status" value="1"/>
</dbReference>
<name>A0A2N5SX37_9BASI</name>
<dbReference type="InterPro" id="IPR043502">
    <property type="entry name" value="DNA/RNA_pol_sf"/>
</dbReference>
<feature type="compositionally biased region" description="Polar residues" evidence="3">
    <location>
        <begin position="1"/>
        <end position="10"/>
    </location>
</feature>
<evidence type="ECO:0000313" key="4">
    <source>
        <dbReference type="EMBL" id="PLW17808.1"/>
    </source>
</evidence>
<dbReference type="AlphaFoldDB" id="A0A2N5SX37"/>
<evidence type="ECO:0000256" key="2">
    <source>
        <dbReference type="SAM" id="Coils"/>
    </source>
</evidence>
<keyword evidence="5" id="KW-1185">Reference proteome</keyword>
<reference evidence="4 5" key="1">
    <citation type="submission" date="2017-11" db="EMBL/GenBank/DDBJ databases">
        <title>De novo assembly and phasing of dikaryotic genomes from two isolates of Puccinia coronata f. sp. avenae, the causal agent of oat crown rust.</title>
        <authorList>
            <person name="Miller M.E."/>
            <person name="Zhang Y."/>
            <person name="Omidvar V."/>
            <person name="Sperschneider J."/>
            <person name="Schwessinger B."/>
            <person name="Raley C."/>
            <person name="Palmer J.M."/>
            <person name="Garnica D."/>
            <person name="Upadhyaya N."/>
            <person name="Rathjen J."/>
            <person name="Taylor J.M."/>
            <person name="Park R.F."/>
            <person name="Dodds P.N."/>
            <person name="Hirsch C.D."/>
            <person name="Kianian S.F."/>
            <person name="Figueroa M."/>
        </authorList>
    </citation>
    <scope>NUCLEOTIDE SEQUENCE [LARGE SCALE GENOMIC DNA]</scope>
    <source>
        <strain evidence="4">12NC29</strain>
    </source>
</reference>
<dbReference type="InterPro" id="IPR032567">
    <property type="entry name" value="RTL1-rel"/>
</dbReference>
<dbReference type="InterPro" id="IPR001969">
    <property type="entry name" value="Aspartic_peptidase_AS"/>
</dbReference>
<dbReference type="PANTHER" id="PTHR15503:SF22">
    <property type="entry name" value="TRANSPOSON TY3-I GAG POLYPROTEIN"/>
    <property type="match status" value="1"/>
</dbReference>
<protein>
    <recommendedName>
        <fullName evidence="6">Retrotransposon gag domain-containing protein</fullName>
    </recommendedName>
</protein>
<evidence type="ECO:0000256" key="3">
    <source>
        <dbReference type="SAM" id="MobiDB-lite"/>
    </source>
</evidence>
<dbReference type="OrthoDB" id="2506702at2759"/>
<keyword evidence="1" id="KW-0378">Hydrolase</keyword>
<feature type="compositionally biased region" description="Low complexity" evidence="3">
    <location>
        <begin position="30"/>
        <end position="45"/>
    </location>
</feature>
<evidence type="ECO:0008006" key="6">
    <source>
        <dbReference type="Google" id="ProtNLM"/>
    </source>
</evidence>
<accession>A0A2N5SX37</accession>
<gene>
    <name evidence="4" type="ORF">PCANC_11972</name>
</gene>
<dbReference type="Gene3D" id="3.10.10.10">
    <property type="entry name" value="HIV Type 1 Reverse Transcriptase, subunit A, domain 1"/>
    <property type="match status" value="1"/>
</dbReference>
<dbReference type="Proteomes" id="UP000235388">
    <property type="component" value="Unassembled WGS sequence"/>
</dbReference>
<organism evidence="4 5">
    <name type="scientific">Puccinia coronata f. sp. avenae</name>
    <dbReference type="NCBI Taxonomy" id="200324"/>
    <lineage>
        <taxon>Eukaryota</taxon>
        <taxon>Fungi</taxon>
        <taxon>Dikarya</taxon>
        <taxon>Basidiomycota</taxon>
        <taxon>Pucciniomycotina</taxon>
        <taxon>Pucciniomycetes</taxon>
        <taxon>Pucciniales</taxon>
        <taxon>Pucciniaceae</taxon>
        <taxon>Puccinia</taxon>
    </lineage>
</organism>
<keyword evidence="1" id="KW-0064">Aspartyl protease</keyword>
<dbReference type="GO" id="GO:0006508">
    <property type="term" value="P:proteolysis"/>
    <property type="evidence" value="ECO:0007669"/>
    <property type="project" value="InterPro"/>
</dbReference>
<dbReference type="PANTHER" id="PTHR15503">
    <property type="entry name" value="LDOC1 RELATED"/>
    <property type="match status" value="1"/>
</dbReference>
<keyword evidence="1" id="KW-0645">Protease</keyword>
<proteinExistence type="predicted"/>
<keyword evidence="2" id="KW-0175">Coiled coil</keyword>
<dbReference type="GO" id="GO:0004190">
    <property type="term" value="F:aspartic-type endopeptidase activity"/>
    <property type="evidence" value="ECO:0007669"/>
    <property type="project" value="UniProtKB-KW"/>
</dbReference>